<organism evidence="1 2">
    <name type="scientific">Nocardia terrae</name>
    <dbReference type="NCBI Taxonomy" id="2675851"/>
    <lineage>
        <taxon>Bacteria</taxon>
        <taxon>Bacillati</taxon>
        <taxon>Actinomycetota</taxon>
        <taxon>Actinomycetes</taxon>
        <taxon>Mycobacteriales</taxon>
        <taxon>Nocardiaceae</taxon>
        <taxon>Nocardia</taxon>
    </lineage>
</organism>
<reference evidence="1 2" key="1">
    <citation type="submission" date="2019-12" db="EMBL/GenBank/DDBJ databases">
        <title>Nocardia sp. nov. ET3-3 isolated from soil.</title>
        <authorList>
            <person name="Kanchanasin P."/>
            <person name="Tanasupawat S."/>
            <person name="Yuki M."/>
            <person name="Kudo T."/>
        </authorList>
    </citation>
    <scope>NUCLEOTIDE SEQUENCE [LARGE SCALE GENOMIC DNA]</scope>
    <source>
        <strain evidence="1 2">ET3-3</strain>
    </source>
</reference>
<dbReference type="AlphaFoldDB" id="A0A7K1V9T9"/>
<keyword evidence="2" id="KW-1185">Reference proteome</keyword>
<protein>
    <submittedName>
        <fullName evidence="1">DUF4276 family protein</fullName>
    </submittedName>
</protein>
<name>A0A7K1V9T9_9NOCA</name>
<dbReference type="RefSeq" id="WP_157392998.1">
    <property type="nucleotide sequence ID" value="NZ_WRPP01000013.1"/>
</dbReference>
<proteinExistence type="predicted"/>
<sequence length="215" mass="23760">MSRKVYPGLFICEGSSDQPLAEIIETLFVERGVDVRLSHPDFSLLPKVAKDVGSRVRAGIELLGGVVDVIVVHRDADNAGPEARRDEIDRAVKSVYSAATTVPVIPVRMTEAWLLLDERAIRRAAGNPRGRNEIQLPGLRRVESVADPKHLLQQCLLQAADCTGRRRDQVSKRFNEHRRQLLRQIDCSGSVTELPSWQQLIADIDAAVAVLALSS</sequence>
<gene>
    <name evidence="1" type="ORF">GPX89_40010</name>
</gene>
<evidence type="ECO:0000313" key="1">
    <source>
        <dbReference type="EMBL" id="MVU83410.1"/>
    </source>
</evidence>
<dbReference type="EMBL" id="WRPP01000013">
    <property type="protein sequence ID" value="MVU83410.1"/>
    <property type="molecule type" value="Genomic_DNA"/>
</dbReference>
<accession>A0A7K1V9T9</accession>
<evidence type="ECO:0000313" key="2">
    <source>
        <dbReference type="Proteomes" id="UP000466794"/>
    </source>
</evidence>
<dbReference type="Proteomes" id="UP000466794">
    <property type="component" value="Unassembled WGS sequence"/>
</dbReference>
<comment type="caution">
    <text evidence="1">The sequence shown here is derived from an EMBL/GenBank/DDBJ whole genome shotgun (WGS) entry which is preliminary data.</text>
</comment>